<evidence type="ECO:0000256" key="6">
    <source>
        <dbReference type="ARBA" id="ARBA00023136"/>
    </source>
</evidence>
<dbReference type="AlphaFoldDB" id="A4JVG8"/>
<dbReference type="GO" id="GO:0005886">
    <property type="term" value="C:plasma membrane"/>
    <property type="evidence" value="ECO:0007669"/>
    <property type="project" value="UniProtKB-SubCell"/>
</dbReference>
<dbReference type="HOGENOM" id="CLU_063664_0_0_4"/>
<organism evidence="9 10">
    <name type="scientific">Burkholderia vietnamiensis (strain G4 / LMG 22486)</name>
    <name type="common">Burkholderia cepacia (strain R1808)</name>
    <dbReference type="NCBI Taxonomy" id="269482"/>
    <lineage>
        <taxon>Bacteria</taxon>
        <taxon>Pseudomonadati</taxon>
        <taxon>Pseudomonadota</taxon>
        <taxon>Betaproteobacteria</taxon>
        <taxon>Burkholderiales</taxon>
        <taxon>Burkholderiaceae</taxon>
        <taxon>Burkholderia</taxon>
        <taxon>Burkholderia cepacia complex</taxon>
    </lineage>
</organism>
<feature type="transmembrane region" description="Helical" evidence="7">
    <location>
        <begin position="187"/>
        <end position="206"/>
    </location>
</feature>
<evidence type="ECO:0000256" key="3">
    <source>
        <dbReference type="ARBA" id="ARBA00022475"/>
    </source>
</evidence>
<evidence type="ECO:0000256" key="1">
    <source>
        <dbReference type="ARBA" id="ARBA00004651"/>
    </source>
</evidence>
<evidence type="ECO:0000256" key="4">
    <source>
        <dbReference type="ARBA" id="ARBA00022692"/>
    </source>
</evidence>
<name>A4JVG8_BURVG</name>
<dbReference type="Gene3D" id="1.20.81.30">
    <property type="entry name" value="Type II secretion system (T2SS), domain F"/>
    <property type="match status" value="2"/>
</dbReference>
<reference evidence="9 10" key="1">
    <citation type="submission" date="2007-03" db="EMBL/GenBank/DDBJ databases">
        <title>Complete sequence of plasmid pBVIE03 of Burkholderia vietnamiensis G4.</title>
        <authorList>
            <consortium name="US DOE Joint Genome Institute"/>
            <person name="Copeland A."/>
            <person name="Lucas S."/>
            <person name="Lapidus A."/>
            <person name="Barry K."/>
            <person name="Detter J.C."/>
            <person name="Glavina del Rio T."/>
            <person name="Hammon N."/>
            <person name="Israni S."/>
            <person name="Dalin E."/>
            <person name="Tice H."/>
            <person name="Pitluck S."/>
            <person name="Chain P."/>
            <person name="Malfatti S."/>
            <person name="Shin M."/>
            <person name="Vergez L."/>
            <person name="Schmutz J."/>
            <person name="Larimer F."/>
            <person name="Land M."/>
            <person name="Hauser L."/>
            <person name="Kyrpides N."/>
            <person name="Tiedje J."/>
            <person name="Richardson P."/>
        </authorList>
    </citation>
    <scope>NUCLEOTIDE SEQUENCE [LARGE SCALE GENOMIC DNA]</scope>
    <source>
        <strain evidence="10">G4 / LMG 22486</strain>
        <plasmid evidence="9 10">pBVIE03</plasmid>
    </source>
</reference>
<dbReference type="KEGG" id="bvi:Bcep1808_7394"/>
<dbReference type="InterPro" id="IPR003004">
    <property type="entry name" value="GspF/PilC"/>
</dbReference>
<evidence type="ECO:0000313" key="9">
    <source>
        <dbReference type="EMBL" id="ABO60271.1"/>
    </source>
</evidence>
<keyword evidence="4 7" id="KW-0812">Transmembrane</keyword>
<dbReference type="InterPro" id="IPR042094">
    <property type="entry name" value="T2SS_GspF_sf"/>
</dbReference>
<comment type="similarity">
    <text evidence="2">Belongs to the GSP F family.</text>
</comment>
<dbReference type="PANTHER" id="PTHR30012:SF0">
    <property type="entry name" value="TYPE II SECRETION SYSTEM PROTEIN F-RELATED"/>
    <property type="match status" value="1"/>
</dbReference>
<dbReference type="PANTHER" id="PTHR30012">
    <property type="entry name" value="GENERAL SECRETION PATHWAY PROTEIN"/>
    <property type="match status" value="1"/>
</dbReference>
<keyword evidence="6 7" id="KW-0472">Membrane</keyword>
<feature type="transmembrane region" description="Helical" evidence="7">
    <location>
        <begin position="128"/>
        <end position="149"/>
    </location>
</feature>
<dbReference type="InterPro" id="IPR018076">
    <property type="entry name" value="T2SS_GspF_dom"/>
</dbReference>
<dbReference type="Proteomes" id="UP000002287">
    <property type="component" value="Plasmid pBVIE03"/>
</dbReference>
<comment type="subcellular location">
    <subcellularLocation>
        <location evidence="1">Cell membrane</location>
        <topology evidence="1">Multi-pass membrane protein</topology>
    </subcellularLocation>
</comment>
<accession>A4JVG8</accession>
<keyword evidence="9" id="KW-0614">Plasmid</keyword>
<proteinExistence type="inferred from homology"/>
<protein>
    <submittedName>
        <fullName evidence="9">Type II secretion system protein</fullName>
    </submittedName>
</protein>
<gene>
    <name evidence="9" type="ordered locus">Bcep1808_7394</name>
</gene>
<keyword evidence="5 7" id="KW-1133">Transmembrane helix</keyword>
<evidence type="ECO:0000259" key="8">
    <source>
        <dbReference type="Pfam" id="PF00482"/>
    </source>
</evidence>
<keyword evidence="3" id="KW-1003">Cell membrane</keyword>
<evidence type="ECO:0000256" key="7">
    <source>
        <dbReference type="SAM" id="Phobius"/>
    </source>
</evidence>
<sequence>MIDWLMDLMLEVAEFYRRSRFSSKERSSFYSKLGMLTKNGLTLKTALTTLHNVFSEGGTKPNKIKAIVTEECLAGQRAGKEIALTLMEWVPYEEAATIAAGARSEGGQHSAFLRARQIVKRKAEMRKLLTKALSYPTMLWVAMAGLLYYTSKTVMPNLIRMTKPENWDTTAQIMSVMANIVGEHGKLVLLLIFAVVASVIWSIGHVTGLPRVYLDRVPPWSIVRTVRGATFLYNFGVLQASGVKALSILHSELKHANAYMKERIEGAIMGVKNGRNIGEALHLAGHEFPSREAIEYLRVIAPLNGGPEQMMEFAEDWMAESMEQVEAIAAVLGNLSLIAVFGVMGFLLSGAGAIGMQAMGSMGQ</sequence>
<geneLocation type="plasmid" evidence="9 10">
    <name>pBVIE03</name>
</geneLocation>
<feature type="domain" description="Type II secretion system protein GspF" evidence="8">
    <location>
        <begin position="231"/>
        <end position="349"/>
    </location>
</feature>
<feature type="transmembrane region" description="Helical" evidence="7">
    <location>
        <begin position="327"/>
        <end position="354"/>
    </location>
</feature>
<evidence type="ECO:0000313" key="10">
    <source>
        <dbReference type="Proteomes" id="UP000002287"/>
    </source>
</evidence>
<dbReference type="Pfam" id="PF00482">
    <property type="entry name" value="T2SSF"/>
    <property type="match status" value="1"/>
</dbReference>
<evidence type="ECO:0000256" key="2">
    <source>
        <dbReference type="ARBA" id="ARBA00005745"/>
    </source>
</evidence>
<evidence type="ECO:0000256" key="5">
    <source>
        <dbReference type="ARBA" id="ARBA00022989"/>
    </source>
</evidence>
<dbReference type="EMBL" id="CP000619">
    <property type="protein sequence ID" value="ABO60271.1"/>
    <property type="molecule type" value="Genomic_DNA"/>
</dbReference>